<dbReference type="PROSITE" id="PS51375">
    <property type="entry name" value="PPR"/>
    <property type="match status" value="1"/>
</dbReference>
<evidence type="ECO:0000313" key="6">
    <source>
        <dbReference type="Proteomes" id="UP001224775"/>
    </source>
</evidence>
<evidence type="ECO:0000256" key="2">
    <source>
        <dbReference type="PROSITE-ProRule" id="PRU00708"/>
    </source>
</evidence>
<feature type="region of interest" description="Disordered" evidence="4">
    <location>
        <begin position="1"/>
        <end position="23"/>
    </location>
</feature>
<dbReference type="AlphaFoldDB" id="A0AAD8XWH5"/>
<evidence type="ECO:0000256" key="1">
    <source>
        <dbReference type="ARBA" id="ARBA00022737"/>
    </source>
</evidence>
<protein>
    <submittedName>
        <fullName evidence="5">Pentatricopeptide repeat-containing protein</fullName>
    </submittedName>
</protein>
<evidence type="ECO:0000313" key="5">
    <source>
        <dbReference type="EMBL" id="KAK1734718.1"/>
    </source>
</evidence>
<dbReference type="Pfam" id="PF13041">
    <property type="entry name" value="PPR_2"/>
    <property type="match status" value="1"/>
</dbReference>
<reference evidence="5" key="1">
    <citation type="submission" date="2023-06" db="EMBL/GenBank/DDBJ databases">
        <title>Survivors Of The Sea: Transcriptome response of Skeletonema marinoi to long-term dormancy.</title>
        <authorList>
            <person name="Pinder M.I.M."/>
            <person name="Kourtchenko O."/>
            <person name="Robertson E.K."/>
            <person name="Larsson T."/>
            <person name="Maumus F."/>
            <person name="Osuna-Cruz C.M."/>
            <person name="Vancaester E."/>
            <person name="Stenow R."/>
            <person name="Vandepoele K."/>
            <person name="Ploug H."/>
            <person name="Bruchert V."/>
            <person name="Godhe A."/>
            <person name="Topel M."/>
        </authorList>
    </citation>
    <scope>NUCLEOTIDE SEQUENCE</scope>
    <source>
        <strain evidence="5">R05AC</strain>
    </source>
</reference>
<dbReference type="InterPro" id="IPR011990">
    <property type="entry name" value="TPR-like_helical_dom_sf"/>
</dbReference>
<dbReference type="EMBL" id="JATAAI010000037">
    <property type="protein sequence ID" value="KAK1734718.1"/>
    <property type="molecule type" value="Genomic_DNA"/>
</dbReference>
<dbReference type="PANTHER" id="PTHR47941">
    <property type="entry name" value="PENTATRICOPEPTIDE REPEAT-CONTAINING PROTEIN 3, MITOCHONDRIAL"/>
    <property type="match status" value="1"/>
</dbReference>
<dbReference type="Gene3D" id="1.25.40.10">
    <property type="entry name" value="Tetratricopeptide repeat domain"/>
    <property type="match status" value="4"/>
</dbReference>
<dbReference type="Pfam" id="PF13812">
    <property type="entry name" value="PPR_3"/>
    <property type="match status" value="2"/>
</dbReference>
<keyword evidence="6" id="KW-1185">Reference proteome</keyword>
<keyword evidence="1" id="KW-0677">Repeat</keyword>
<gene>
    <name evidence="5" type="ORF">QTG54_014591</name>
</gene>
<name>A0AAD8XWH5_9STRA</name>
<comment type="caution">
    <text evidence="5">The sequence shown here is derived from an EMBL/GenBank/DDBJ whole genome shotgun (WGS) entry which is preliminary data.</text>
</comment>
<keyword evidence="3" id="KW-0175">Coiled coil</keyword>
<evidence type="ECO:0000256" key="3">
    <source>
        <dbReference type="SAM" id="Coils"/>
    </source>
</evidence>
<feature type="coiled-coil region" evidence="3">
    <location>
        <begin position="638"/>
        <end position="665"/>
    </location>
</feature>
<proteinExistence type="predicted"/>
<evidence type="ECO:0000256" key="4">
    <source>
        <dbReference type="SAM" id="MobiDB-lite"/>
    </source>
</evidence>
<accession>A0AAD8XWH5</accession>
<feature type="repeat" description="PPR" evidence="2">
    <location>
        <begin position="430"/>
        <end position="467"/>
    </location>
</feature>
<dbReference type="Proteomes" id="UP001224775">
    <property type="component" value="Unassembled WGS sequence"/>
</dbReference>
<sequence length="852" mass="95214">MMRQLSSMNRRRDDSFSTNSLRQRRQDATMVEQLLDRLLRERKHMTDAHNHEEEVIALNLAIKAWYNANVKGSADKAQKLLKRLTEVTTAENTKKQRQKDSQLHRHQPDLYSYAYCYAAGIARLYCREKCWKHQGFIGTMRKAESVLESMKDALMVPTDNTLDLVEDMNSLLVIWSNDVNLPDLARNFFDLLTKRVATVVINGGVISCIAKSKSSNDAKKAEVVLRELDKHNVDPDNVIYNQVINIHSKSGARGSAERCEKLLTVMHGLVNNGNDKVAPDVRTYNLVLSAWANEKGPKEAEEVLQRLESHKSINPNSISYITCMDAYARVGDAHNNLRVLSMMEKSFKKGNKNAKPTRRAYTSALNGLAKSGRGDAGARAEALVNTMEKLYKAGDTDMKPDTTVYNILINCHKSSATRAEKVLYKMGKRDVVSYTTVINAYSTQGGENAAKRAQSLLDEMQNDDVEPNAQTFNGAITAWSRSGSSAAAKKADGLLKKMEDLQIPPSAKVMEQIHEPGAALRAEILLKVMHAMYKKGNHSMKPNCFTFTAVITAWARSGEKDAGERAEKLLDGMIKLYEVGKDDDVKPNVFTLTAVVDAYARAGGRDAATKASNVVRKVDPLIKPSYATYNCLMKAWSNSQQQGAARMAENILRKLEDEYQKGNKQMQPTIITYSSCINAWAKSTDQGKAKRAQAVLVRMKQMYESGVIDSMPNTVAYTAVINSCATTYGDQLEKEEAFKIAYSTFKELSESKHASPNHVTYSTFMRAISKLMPEGEKKDALVSSTFRLCIRDGLVDYNSLFHMKQAASQQLCSELLGGIDCNDAKDITIDDLPYSWTSNVEQTSRRKRKHNK</sequence>
<dbReference type="InterPro" id="IPR002885">
    <property type="entry name" value="PPR_rpt"/>
</dbReference>
<organism evidence="5 6">
    <name type="scientific">Skeletonema marinoi</name>
    <dbReference type="NCBI Taxonomy" id="267567"/>
    <lineage>
        <taxon>Eukaryota</taxon>
        <taxon>Sar</taxon>
        <taxon>Stramenopiles</taxon>
        <taxon>Ochrophyta</taxon>
        <taxon>Bacillariophyta</taxon>
        <taxon>Coscinodiscophyceae</taxon>
        <taxon>Thalassiosirophycidae</taxon>
        <taxon>Thalassiosirales</taxon>
        <taxon>Skeletonemataceae</taxon>
        <taxon>Skeletonema</taxon>
        <taxon>Skeletonema marinoi-dohrnii complex</taxon>
    </lineage>
</organism>